<protein>
    <recommendedName>
        <fullName evidence="3">General secretion pathway GspH domain-containing protein</fullName>
    </recommendedName>
</protein>
<dbReference type="Proteomes" id="UP000006860">
    <property type="component" value="Chromosome"/>
</dbReference>
<organism evidence="1 2">
    <name type="scientific">Rubinisphaera brasiliensis (strain ATCC 49424 / DSM 5305 / JCM 21570 / IAM 15109 / NBRC 103401 / IFAM 1448)</name>
    <name type="common">Planctomyces brasiliensis</name>
    <dbReference type="NCBI Taxonomy" id="756272"/>
    <lineage>
        <taxon>Bacteria</taxon>
        <taxon>Pseudomonadati</taxon>
        <taxon>Planctomycetota</taxon>
        <taxon>Planctomycetia</taxon>
        <taxon>Planctomycetales</taxon>
        <taxon>Planctomycetaceae</taxon>
        <taxon>Rubinisphaera</taxon>
    </lineage>
</organism>
<evidence type="ECO:0008006" key="3">
    <source>
        <dbReference type="Google" id="ProtNLM"/>
    </source>
</evidence>
<dbReference type="SUPFAM" id="SSF54523">
    <property type="entry name" value="Pili subunits"/>
    <property type="match status" value="1"/>
</dbReference>
<dbReference type="EMBL" id="CP002546">
    <property type="protein sequence ID" value="ADY60782.1"/>
    <property type="molecule type" value="Genomic_DNA"/>
</dbReference>
<keyword evidence="2" id="KW-1185">Reference proteome</keyword>
<dbReference type="HOGENOM" id="CLU_1377248_0_0_0"/>
<name>F0SJH0_RUBBR</name>
<dbReference type="AlphaFoldDB" id="F0SJH0"/>
<evidence type="ECO:0000313" key="2">
    <source>
        <dbReference type="Proteomes" id="UP000006860"/>
    </source>
</evidence>
<dbReference type="eggNOG" id="COG2165">
    <property type="taxonomic scope" value="Bacteria"/>
</dbReference>
<accession>F0SJH0</accession>
<reference evidence="2" key="1">
    <citation type="submission" date="2011-02" db="EMBL/GenBank/DDBJ databases">
        <title>The complete genome of Planctomyces brasiliensis DSM 5305.</title>
        <authorList>
            <person name="Lucas S."/>
            <person name="Copeland A."/>
            <person name="Lapidus A."/>
            <person name="Bruce D."/>
            <person name="Goodwin L."/>
            <person name="Pitluck S."/>
            <person name="Kyrpides N."/>
            <person name="Mavromatis K."/>
            <person name="Pagani I."/>
            <person name="Ivanova N."/>
            <person name="Ovchinnikova G."/>
            <person name="Lu M."/>
            <person name="Detter J.C."/>
            <person name="Han C."/>
            <person name="Land M."/>
            <person name="Hauser L."/>
            <person name="Markowitz V."/>
            <person name="Cheng J.-F."/>
            <person name="Hugenholtz P."/>
            <person name="Woyke T."/>
            <person name="Wu D."/>
            <person name="Tindall B."/>
            <person name="Pomrenke H.G."/>
            <person name="Brambilla E."/>
            <person name="Klenk H.-P."/>
            <person name="Eisen J.A."/>
        </authorList>
    </citation>
    <scope>NUCLEOTIDE SEQUENCE [LARGE SCALE GENOMIC DNA]</scope>
    <source>
        <strain evidence="2">ATCC 49424 / DSM 5305 / JCM 21570 / NBRC 103401 / IFAM 1448</strain>
    </source>
</reference>
<proteinExistence type="predicted"/>
<dbReference type="STRING" id="756272.Plabr_3185"/>
<dbReference type="OrthoDB" id="215686at2"/>
<dbReference type="InterPro" id="IPR045584">
    <property type="entry name" value="Pilin-like"/>
</dbReference>
<gene>
    <name evidence="1" type="ordered locus">Plabr_3185</name>
</gene>
<dbReference type="NCBIfam" id="TIGR02532">
    <property type="entry name" value="IV_pilin_GFxxxE"/>
    <property type="match status" value="1"/>
</dbReference>
<dbReference type="InterPro" id="IPR012902">
    <property type="entry name" value="N_methyl_site"/>
</dbReference>
<evidence type="ECO:0000313" key="1">
    <source>
        <dbReference type="EMBL" id="ADY60782.1"/>
    </source>
</evidence>
<sequence length="198" mass="21986">MVRRMRHPRTRLDRPGFTLLELALVLAILGTLMALSWPLVLNAYADQDLKQAAQNVRIQLLSTRNRAIRAGEIYQFRVEPGGTGYFSVSYAMEEFQSQQSGSGTALQHGQLPEGLQFVPAPESPLLSERISTGSLSGFVSFRELAGTEWSQPFLFFPDGTAQQLSFRVMDSDQKFVTLSIHQLTGRVDVGPVEREAGL</sequence>
<dbReference type="KEGG" id="pbs:Plabr_3185"/>
<dbReference type="Pfam" id="PF07963">
    <property type="entry name" value="N_methyl"/>
    <property type="match status" value="1"/>
</dbReference>